<dbReference type="STRING" id="401625.A0A0N7LA65"/>
<evidence type="ECO:0000313" key="3">
    <source>
        <dbReference type="Proteomes" id="UP000054845"/>
    </source>
</evidence>
<feature type="region of interest" description="Disordered" evidence="1">
    <location>
        <begin position="1"/>
        <end position="323"/>
    </location>
</feature>
<feature type="compositionally biased region" description="Gly residues" evidence="1">
    <location>
        <begin position="88"/>
        <end position="98"/>
    </location>
</feature>
<evidence type="ECO:0000313" key="2">
    <source>
        <dbReference type="EMBL" id="CEH15722.1"/>
    </source>
</evidence>
<feature type="compositionally biased region" description="Polar residues" evidence="1">
    <location>
        <begin position="71"/>
        <end position="84"/>
    </location>
</feature>
<feature type="compositionally biased region" description="Polar residues" evidence="1">
    <location>
        <begin position="51"/>
        <end position="64"/>
    </location>
</feature>
<dbReference type="AlphaFoldDB" id="A0A0N7LA65"/>
<feature type="compositionally biased region" description="Gly residues" evidence="1">
    <location>
        <begin position="140"/>
        <end position="157"/>
    </location>
</feature>
<feature type="compositionally biased region" description="Low complexity" evidence="1">
    <location>
        <begin position="220"/>
        <end position="232"/>
    </location>
</feature>
<name>A0A0N7LA65_9BASI</name>
<keyword evidence="3" id="KW-1185">Reference proteome</keyword>
<organism evidence="2 3">
    <name type="scientific">Ceraceosorus bombacis</name>
    <dbReference type="NCBI Taxonomy" id="401625"/>
    <lineage>
        <taxon>Eukaryota</taxon>
        <taxon>Fungi</taxon>
        <taxon>Dikarya</taxon>
        <taxon>Basidiomycota</taxon>
        <taxon>Ustilaginomycotina</taxon>
        <taxon>Exobasidiomycetes</taxon>
        <taxon>Ceraceosorales</taxon>
        <taxon>Ceraceosoraceae</taxon>
        <taxon>Ceraceosorus</taxon>
    </lineage>
</organism>
<protein>
    <submittedName>
        <fullName evidence="2">Uncharacterized protein</fullName>
    </submittedName>
</protein>
<feature type="compositionally biased region" description="Polar residues" evidence="1">
    <location>
        <begin position="13"/>
        <end position="36"/>
    </location>
</feature>
<accession>A0A0N7LA65</accession>
<dbReference type="EMBL" id="CCYA01000272">
    <property type="protein sequence ID" value="CEH15722.1"/>
    <property type="molecule type" value="Genomic_DNA"/>
</dbReference>
<feature type="compositionally biased region" description="Low complexity" evidence="1">
    <location>
        <begin position="268"/>
        <end position="283"/>
    </location>
</feature>
<evidence type="ECO:0000256" key="1">
    <source>
        <dbReference type="SAM" id="MobiDB-lite"/>
    </source>
</evidence>
<feature type="compositionally biased region" description="Low complexity" evidence="1">
    <location>
        <begin position="186"/>
        <end position="214"/>
    </location>
</feature>
<reference evidence="2 3" key="1">
    <citation type="submission" date="2014-09" db="EMBL/GenBank/DDBJ databases">
        <authorList>
            <person name="Magalhaes I.L.F."/>
            <person name="Oliveira U."/>
            <person name="Santos F.R."/>
            <person name="Vidigal T.H.D.A."/>
            <person name="Brescovit A.D."/>
            <person name="Santos A.J."/>
        </authorList>
    </citation>
    <scope>NUCLEOTIDE SEQUENCE [LARGE SCALE GENOMIC DNA]</scope>
</reference>
<sequence length="323" mass="30487">MPIFGKKKDKPQTGPSEAQSGSPVPENQNRSPTQAVGGSKDGHSGPAGPYHNSTGSLSGQNQMSGMGGPYHNSTGSLSGQNQMSGMGMNLGMGHGASGSVGPSGMPGYGGPQQGPPGSQMVQAPHMQQGGPNQGSMGPARGLGMGGPAGSGGPGQLGGSSMAMQPGMMAPGQGSNVPMGPQGPQIGMNGSNGNLMMGSGPSPVGSLASGPPAGQAGMGPAGASTGPPGAASGFKFGAQTRQDGGASAIPGQVARTRKASEDGAGPGISGLPPSSGPNVGPPVGMQGSTDVGGVPTAGPGGSNIGAGASNAPPRPQGSSAVLEL</sequence>
<proteinExistence type="predicted"/>
<dbReference type="Proteomes" id="UP000054845">
    <property type="component" value="Unassembled WGS sequence"/>
</dbReference>